<evidence type="ECO:0000313" key="7">
    <source>
        <dbReference type="EMBL" id="QLL98049.1"/>
    </source>
</evidence>
<organism evidence="7 8">
    <name type="scientific">Streptococcus oralis subsp. oralis</name>
    <dbReference type="NCBI Taxonomy" id="1891914"/>
    <lineage>
        <taxon>Bacteria</taxon>
        <taxon>Bacillati</taxon>
        <taxon>Bacillota</taxon>
        <taxon>Bacilli</taxon>
        <taxon>Lactobacillales</taxon>
        <taxon>Streptococcaceae</taxon>
        <taxon>Streptococcus</taxon>
    </lineage>
</organism>
<keyword evidence="4 5" id="KW-0472">Membrane</keyword>
<dbReference type="AlphaFoldDB" id="A0A7H9FHH9"/>
<sequence>MKKLAKRITGKEWGMIVLTILFTCFSVYLELEVPTYISQITELLGTSGTQLGELWSPAAKMMGLSLLAFMSSVAVGFFASHVAASYTTHLRSDIFNRVLDFSQTEIKRFSIPSLLTRTTNLRAVSVKRIL</sequence>
<comment type="subcellular location">
    <subcellularLocation>
        <location evidence="1">Cell membrane</location>
        <topology evidence="1">Multi-pass membrane protein</topology>
    </subcellularLocation>
</comment>
<proteinExistence type="predicted"/>
<evidence type="ECO:0000256" key="2">
    <source>
        <dbReference type="ARBA" id="ARBA00022692"/>
    </source>
</evidence>
<keyword evidence="3 5" id="KW-1133">Transmembrane helix</keyword>
<evidence type="ECO:0000256" key="3">
    <source>
        <dbReference type="ARBA" id="ARBA00022989"/>
    </source>
</evidence>
<evidence type="ECO:0000259" key="6">
    <source>
        <dbReference type="PROSITE" id="PS50929"/>
    </source>
</evidence>
<dbReference type="InterPro" id="IPR036640">
    <property type="entry name" value="ABC1_TM_sf"/>
</dbReference>
<evidence type="ECO:0000313" key="8">
    <source>
        <dbReference type="Proteomes" id="UP000510865"/>
    </source>
</evidence>
<dbReference type="InterPro" id="IPR011527">
    <property type="entry name" value="ABC1_TM_dom"/>
</dbReference>
<evidence type="ECO:0000256" key="4">
    <source>
        <dbReference type="ARBA" id="ARBA00023136"/>
    </source>
</evidence>
<feature type="transmembrane region" description="Helical" evidence="5">
    <location>
        <begin position="61"/>
        <end position="84"/>
    </location>
</feature>
<dbReference type="GO" id="GO:0005524">
    <property type="term" value="F:ATP binding"/>
    <property type="evidence" value="ECO:0007669"/>
    <property type="project" value="UniProtKB-KW"/>
</dbReference>
<dbReference type="GO" id="GO:0140359">
    <property type="term" value="F:ABC-type transporter activity"/>
    <property type="evidence" value="ECO:0007669"/>
    <property type="project" value="InterPro"/>
</dbReference>
<name>A0A7H9FHH9_STROR</name>
<dbReference type="SUPFAM" id="SSF90123">
    <property type="entry name" value="ABC transporter transmembrane region"/>
    <property type="match status" value="1"/>
</dbReference>
<evidence type="ECO:0000256" key="1">
    <source>
        <dbReference type="ARBA" id="ARBA00004651"/>
    </source>
</evidence>
<dbReference type="EMBL" id="CP054134">
    <property type="protein sequence ID" value="QLL98049.1"/>
    <property type="molecule type" value="Genomic_DNA"/>
</dbReference>
<feature type="transmembrane region" description="Helical" evidence="5">
    <location>
        <begin position="12"/>
        <end position="29"/>
    </location>
</feature>
<dbReference type="Proteomes" id="UP000510865">
    <property type="component" value="Chromosome"/>
</dbReference>
<dbReference type="GO" id="GO:0005886">
    <property type="term" value="C:plasma membrane"/>
    <property type="evidence" value="ECO:0007669"/>
    <property type="project" value="UniProtKB-SubCell"/>
</dbReference>
<dbReference type="Gene3D" id="1.20.1560.10">
    <property type="entry name" value="ABC transporter type 1, transmembrane domain"/>
    <property type="match status" value="1"/>
</dbReference>
<keyword evidence="2 5" id="KW-0812">Transmembrane</keyword>
<reference evidence="7 8" key="1">
    <citation type="submission" date="2020-05" db="EMBL/GenBank/DDBJ databases">
        <title>A novel sialic acid binding adhesin present in multiple species contributes to the pathogenesis of Infective endocarditis.</title>
        <authorList>
            <person name="Gaytan M.O."/>
            <person name="Singh A.K."/>
            <person name="Woodiga S.A."/>
            <person name="Patel S.A."/>
            <person name="Ann S.-S."/>
            <person name="Vera-Ponce de Leon A."/>
            <person name="McGrath S."/>
            <person name="Miller A."/>
            <person name="Bush J."/>
            <person name="van der Linden M."/>
            <person name="Magrini V."/>
            <person name="Wilson R.K."/>
            <person name="Kitten T."/>
            <person name="King S.J."/>
        </authorList>
    </citation>
    <scope>NUCLEOTIDE SEQUENCE [LARGE SCALE GENOMIC DNA]</scope>
    <source>
        <strain evidence="7 8">SN51445</strain>
    </source>
</reference>
<dbReference type="PROSITE" id="PS50929">
    <property type="entry name" value="ABC_TM1F"/>
    <property type="match status" value="1"/>
</dbReference>
<accession>A0A7H9FHH9</accession>
<protein>
    <submittedName>
        <fullName evidence="7">ABC transporter ATP-binding protein</fullName>
    </submittedName>
</protein>
<gene>
    <name evidence="7" type="ORF">HRE59_03285</name>
</gene>
<keyword evidence="7" id="KW-0547">Nucleotide-binding</keyword>
<evidence type="ECO:0000256" key="5">
    <source>
        <dbReference type="SAM" id="Phobius"/>
    </source>
</evidence>
<feature type="domain" description="ABC transmembrane type-1" evidence="6">
    <location>
        <begin position="17"/>
        <end position="120"/>
    </location>
</feature>
<keyword evidence="7" id="KW-0067">ATP-binding</keyword>